<dbReference type="SUPFAM" id="SSF46785">
    <property type="entry name" value="Winged helix' DNA-binding domain"/>
    <property type="match status" value="1"/>
</dbReference>
<evidence type="ECO:0000256" key="3">
    <source>
        <dbReference type="ARBA" id="ARBA00023125"/>
    </source>
</evidence>
<evidence type="ECO:0000313" key="6">
    <source>
        <dbReference type="EMBL" id="PEG31104.1"/>
    </source>
</evidence>
<sequence length="300" mass="34339">MNINLEYYKIFYTVAKCNNISDAADKLFISQPAVSKSIKKLEEMLSIKLFYRKSRGVALTKEGAYLLEYVEKALTSLNDGEKLIDKLKTRETGNIKIGVSTTLGKHYLVPRLKNFISLYPNIKIIIINKSAQETLKLIENNIIDIGIVSNLVSYEKFNYKRLYEIHDIFVSGPEFSKYKNINTFNDLTKLSSLILLEKHNISRMYLDSFFKINSVELNPTMEIDNMDLLIELTKLNLGVSCTIEEFVSKEVKTGALVKIDSLPTLPKRHIIMISNKNFSLSLAAQSFWDCLSNNCFNFLI</sequence>
<dbReference type="FunFam" id="1.10.10.10:FF:000001">
    <property type="entry name" value="LysR family transcriptional regulator"/>
    <property type="match status" value="1"/>
</dbReference>
<dbReference type="OrthoDB" id="9778774at2"/>
<comment type="caution">
    <text evidence="6">The sequence shown here is derived from an EMBL/GenBank/DDBJ whole genome shotgun (WGS) entry which is preliminary data.</text>
</comment>
<name>A0A2A7MHB2_9CLOT</name>
<dbReference type="GO" id="GO:0000976">
    <property type="term" value="F:transcription cis-regulatory region binding"/>
    <property type="evidence" value="ECO:0007669"/>
    <property type="project" value="TreeGrafter"/>
</dbReference>
<dbReference type="PANTHER" id="PTHR30126:SF64">
    <property type="entry name" value="HTH-TYPE TRANSCRIPTIONAL REGULATOR CITR"/>
    <property type="match status" value="1"/>
</dbReference>
<organism evidence="6 7">
    <name type="scientific">Clostridium neonatale</name>
    <dbReference type="NCBI Taxonomy" id="137838"/>
    <lineage>
        <taxon>Bacteria</taxon>
        <taxon>Bacillati</taxon>
        <taxon>Bacillota</taxon>
        <taxon>Clostridia</taxon>
        <taxon>Eubacteriales</taxon>
        <taxon>Clostridiaceae</taxon>
        <taxon>Clostridium</taxon>
    </lineage>
</organism>
<dbReference type="PANTHER" id="PTHR30126">
    <property type="entry name" value="HTH-TYPE TRANSCRIPTIONAL REGULATOR"/>
    <property type="match status" value="1"/>
</dbReference>
<dbReference type="PRINTS" id="PR00039">
    <property type="entry name" value="HTHLYSR"/>
</dbReference>
<dbReference type="InterPro" id="IPR005119">
    <property type="entry name" value="LysR_subst-bd"/>
</dbReference>
<dbReference type="Pfam" id="PF03466">
    <property type="entry name" value="LysR_substrate"/>
    <property type="match status" value="1"/>
</dbReference>
<evidence type="ECO:0000256" key="4">
    <source>
        <dbReference type="ARBA" id="ARBA00023163"/>
    </source>
</evidence>
<dbReference type="InterPro" id="IPR036390">
    <property type="entry name" value="WH_DNA-bd_sf"/>
</dbReference>
<dbReference type="Gene3D" id="3.40.190.290">
    <property type="match status" value="1"/>
</dbReference>
<dbReference type="GO" id="GO:0003700">
    <property type="term" value="F:DNA-binding transcription factor activity"/>
    <property type="evidence" value="ECO:0007669"/>
    <property type="project" value="InterPro"/>
</dbReference>
<evidence type="ECO:0000259" key="5">
    <source>
        <dbReference type="PROSITE" id="PS50931"/>
    </source>
</evidence>
<dbReference type="Gene3D" id="1.10.10.10">
    <property type="entry name" value="Winged helix-like DNA-binding domain superfamily/Winged helix DNA-binding domain"/>
    <property type="match status" value="1"/>
</dbReference>
<dbReference type="EMBL" id="PDCJ01000001">
    <property type="protein sequence ID" value="PEG31104.1"/>
    <property type="molecule type" value="Genomic_DNA"/>
</dbReference>
<proteinExistence type="inferred from homology"/>
<keyword evidence="7" id="KW-1185">Reference proteome</keyword>
<dbReference type="PROSITE" id="PS50931">
    <property type="entry name" value="HTH_LYSR"/>
    <property type="match status" value="1"/>
</dbReference>
<comment type="similarity">
    <text evidence="1">Belongs to the LysR transcriptional regulatory family.</text>
</comment>
<keyword evidence="3" id="KW-0238">DNA-binding</keyword>
<keyword evidence="2" id="KW-0805">Transcription regulation</keyword>
<keyword evidence="4" id="KW-0804">Transcription</keyword>
<gene>
    <name evidence="6" type="ORF">CQ394_05095</name>
</gene>
<dbReference type="InterPro" id="IPR000847">
    <property type="entry name" value="LysR_HTH_N"/>
</dbReference>
<accession>A0A2A7MHB2</accession>
<dbReference type="RefSeq" id="WP_058295265.1">
    <property type="nucleotide sequence ID" value="NZ_LN890328.1"/>
</dbReference>
<dbReference type="Pfam" id="PF00126">
    <property type="entry name" value="HTH_1"/>
    <property type="match status" value="1"/>
</dbReference>
<reference evidence="6 7" key="1">
    <citation type="submission" date="2017-10" db="EMBL/GenBank/DDBJ databases">
        <title>Effective Description of Clostridium neonatale sp. nov. linked to necrotizing enterocolitis in neonates and a clarification of species assignable to the genus Clostridium (Prazmowski 1880) emend. Lawson and Rainey 2016.</title>
        <authorList>
            <person name="Bernard K."/>
            <person name="Burdz T."/>
            <person name="Wiebe D."/>
            <person name="Balcewich B."/>
            <person name="Alfa M."/>
            <person name="Bernier A.-M."/>
        </authorList>
    </citation>
    <scope>NUCLEOTIDE SEQUENCE [LARGE SCALE GENOMIC DNA]</scope>
    <source>
        <strain evidence="6 7">LCDC99A005</strain>
    </source>
</reference>
<evidence type="ECO:0000256" key="2">
    <source>
        <dbReference type="ARBA" id="ARBA00023015"/>
    </source>
</evidence>
<dbReference type="InterPro" id="IPR036388">
    <property type="entry name" value="WH-like_DNA-bd_sf"/>
</dbReference>
<dbReference type="AlphaFoldDB" id="A0A2A7MHB2"/>
<feature type="domain" description="HTH lysR-type" evidence="5">
    <location>
        <begin position="3"/>
        <end position="60"/>
    </location>
</feature>
<evidence type="ECO:0000256" key="1">
    <source>
        <dbReference type="ARBA" id="ARBA00009437"/>
    </source>
</evidence>
<dbReference type="CDD" id="cd05466">
    <property type="entry name" value="PBP2_LTTR_substrate"/>
    <property type="match status" value="1"/>
</dbReference>
<dbReference type="Proteomes" id="UP000220840">
    <property type="component" value="Unassembled WGS sequence"/>
</dbReference>
<evidence type="ECO:0000313" key="7">
    <source>
        <dbReference type="Proteomes" id="UP000220840"/>
    </source>
</evidence>
<dbReference type="SUPFAM" id="SSF53850">
    <property type="entry name" value="Periplasmic binding protein-like II"/>
    <property type="match status" value="1"/>
</dbReference>
<protein>
    <submittedName>
        <fullName evidence="6">LysR family transcriptional regulator</fullName>
    </submittedName>
</protein>